<keyword evidence="2" id="KW-1185">Reference proteome</keyword>
<dbReference type="Proteomes" id="UP001589773">
    <property type="component" value="Unassembled WGS sequence"/>
</dbReference>
<comment type="caution">
    <text evidence="1">The sequence shown here is derived from an EMBL/GenBank/DDBJ whole genome shotgun (WGS) entry which is preliminary data.</text>
</comment>
<dbReference type="EMBL" id="JBHLWP010000012">
    <property type="protein sequence ID" value="MFC0252860.1"/>
    <property type="molecule type" value="Genomic_DNA"/>
</dbReference>
<dbReference type="RefSeq" id="WP_379679728.1">
    <property type="nucleotide sequence ID" value="NZ_JBHLWP010000012.1"/>
</dbReference>
<gene>
    <name evidence="1" type="ORF">ACFFJK_13255</name>
</gene>
<sequence length="415" mass="46163">MSATVRVRICLQAAILAELQACTTAIWRSAVRQLVILDNSACPDHVSSTQIDDTLRRQAMTPKRGPKLDATPQLGLPFVQEGPAHDLTYYIGICTVFAGYHKRWPTPQATGEEFRAARILGYDGRRLAREVRFPGPELEADPSYQALRDRCRAEGIDDGIDLAMLDPRYRSVLQDEVIAELFESLALVGDAGPGCVRYATGVAVHAPDELTLHYGEAIRMRAVEAAGLDAFDPKVLRQMFSIRVRANDELKQFIDRVGMVYRSSDGLLADHYRLEASDDGRLYIRYQMVEGSRYAGRFDVERQTARLAGMLAARPDLARTDGRNDAARERNARVAVPRVGCDDELQRQLRMLTPDGSSLKLPIQALSRLPDIMLIVQEAGGVYRPRRQQFDFPDNTAAADVLAQLLARYDGNAAC</sequence>
<reference evidence="1 2" key="1">
    <citation type="submission" date="2024-09" db="EMBL/GenBank/DDBJ databases">
        <authorList>
            <person name="Sun Q."/>
            <person name="Mori K."/>
        </authorList>
    </citation>
    <scope>NUCLEOTIDE SEQUENCE [LARGE SCALE GENOMIC DNA]</scope>
    <source>
        <strain evidence="1 2">CCM 7792</strain>
    </source>
</reference>
<evidence type="ECO:0000313" key="1">
    <source>
        <dbReference type="EMBL" id="MFC0252860.1"/>
    </source>
</evidence>
<accession>A0ABV6FII3</accession>
<evidence type="ECO:0000313" key="2">
    <source>
        <dbReference type="Proteomes" id="UP001589773"/>
    </source>
</evidence>
<name>A0ABV6FII3_9BURK</name>
<proteinExistence type="predicted"/>
<protein>
    <submittedName>
        <fullName evidence="1">Uncharacterized protein</fullName>
    </submittedName>
</protein>
<organism evidence="1 2">
    <name type="scientific">Massilia consociata</name>
    <dbReference type="NCBI Taxonomy" id="760117"/>
    <lineage>
        <taxon>Bacteria</taxon>
        <taxon>Pseudomonadati</taxon>
        <taxon>Pseudomonadota</taxon>
        <taxon>Betaproteobacteria</taxon>
        <taxon>Burkholderiales</taxon>
        <taxon>Oxalobacteraceae</taxon>
        <taxon>Telluria group</taxon>
        <taxon>Massilia</taxon>
    </lineage>
</organism>